<evidence type="ECO:0000313" key="3">
    <source>
        <dbReference type="EMBL" id="KAJ7214394.1"/>
    </source>
</evidence>
<dbReference type="SUPFAM" id="SSF56112">
    <property type="entry name" value="Protein kinase-like (PK-like)"/>
    <property type="match status" value="1"/>
</dbReference>
<name>A0AAD6YCY9_9AGAR</name>
<reference evidence="3" key="1">
    <citation type="submission" date="2023-03" db="EMBL/GenBank/DDBJ databases">
        <title>Massive genome expansion in bonnet fungi (Mycena s.s.) driven by repeated elements and novel gene families across ecological guilds.</title>
        <authorList>
            <consortium name="Lawrence Berkeley National Laboratory"/>
            <person name="Harder C.B."/>
            <person name="Miyauchi S."/>
            <person name="Viragh M."/>
            <person name="Kuo A."/>
            <person name="Thoen E."/>
            <person name="Andreopoulos B."/>
            <person name="Lu D."/>
            <person name="Skrede I."/>
            <person name="Drula E."/>
            <person name="Henrissat B."/>
            <person name="Morin E."/>
            <person name="Kohler A."/>
            <person name="Barry K."/>
            <person name="LaButti K."/>
            <person name="Morin E."/>
            <person name="Salamov A."/>
            <person name="Lipzen A."/>
            <person name="Mereny Z."/>
            <person name="Hegedus B."/>
            <person name="Baldrian P."/>
            <person name="Stursova M."/>
            <person name="Weitz H."/>
            <person name="Taylor A."/>
            <person name="Grigoriev I.V."/>
            <person name="Nagy L.G."/>
            <person name="Martin F."/>
            <person name="Kauserud H."/>
        </authorList>
    </citation>
    <scope>NUCLEOTIDE SEQUENCE</scope>
    <source>
        <strain evidence="3">9144</strain>
    </source>
</reference>
<dbReference type="SMART" id="SM00220">
    <property type="entry name" value="S_TKc"/>
    <property type="match status" value="1"/>
</dbReference>
<accession>A0AAD6YCY9</accession>
<dbReference type="InterPro" id="IPR008271">
    <property type="entry name" value="Ser/Thr_kinase_AS"/>
</dbReference>
<feature type="domain" description="Protein kinase" evidence="2">
    <location>
        <begin position="1"/>
        <end position="238"/>
    </location>
</feature>
<keyword evidence="3" id="KW-0418">Kinase</keyword>
<dbReference type="PANTHER" id="PTHR44329">
    <property type="entry name" value="SERINE/THREONINE-PROTEIN KINASE TNNI3K-RELATED"/>
    <property type="match status" value="1"/>
</dbReference>
<evidence type="ECO:0000259" key="2">
    <source>
        <dbReference type="PROSITE" id="PS50011"/>
    </source>
</evidence>
<evidence type="ECO:0000256" key="1">
    <source>
        <dbReference type="SAM" id="MobiDB-lite"/>
    </source>
</evidence>
<dbReference type="InterPro" id="IPR011009">
    <property type="entry name" value="Kinase-like_dom_sf"/>
</dbReference>
<dbReference type="GO" id="GO:0004674">
    <property type="term" value="F:protein serine/threonine kinase activity"/>
    <property type="evidence" value="ECO:0007669"/>
    <property type="project" value="TreeGrafter"/>
</dbReference>
<dbReference type="PROSITE" id="PS00108">
    <property type="entry name" value="PROTEIN_KINASE_ST"/>
    <property type="match status" value="1"/>
</dbReference>
<dbReference type="AlphaFoldDB" id="A0AAD6YCY9"/>
<feature type="compositionally biased region" description="Acidic residues" evidence="1">
    <location>
        <begin position="243"/>
        <end position="253"/>
    </location>
</feature>
<dbReference type="GO" id="GO:0005524">
    <property type="term" value="F:ATP binding"/>
    <property type="evidence" value="ECO:0007669"/>
    <property type="project" value="InterPro"/>
</dbReference>
<keyword evidence="4" id="KW-1185">Reference proteome</keyword>
<organism evidence="3 4">
    <name type="scientific">Mycena pura</name>
    <dbReference type="NCBI Taxonomy" id="153505"/>
    <lineage>
        <taxon>Eukaryota</taxon>
        <taxon>Fungi</taxon>
        <taxon>Dikarya</taxon>
        <taxon>Basidiomycota</taxon>
        <taxon>Agaricomycotina</taxon>
        <taxon>Agaricomycetes</taxon>
        <taxon>Agaricomycetidae</taxon>
        <taxon>Agaricales</taxon>
        <taxon>Marasmiineae</taxon>
        <taxon>Mycenaceae</taxon>
        <taxon>Mycena</taxon>
    </lineage>
</organism>
<comment type="caution">
    <text evidence="3">The sequence shown here is derived from an EMBL/GenBank/DDBJ whole genome shotgun (WGS) entry which is preliminary data.</text>
</comment>
<dbReference type="InterPro" id="IPR051681">
    <property type="entry name" value="Ser/Thr_Kinases-Pseudokinases"/>
</dbReference>
<dbReference type="InterPro" id="IPR000719">
    <property type="entry name" value="Prot_kinase_dom"/>
</dbReference>
<dbReference type="Gene3D" id="1.10.510.10">
    <property type="entry name" value="Transferase(Phosphotransferase) domain 1"/>
    <property type="match status" value="1"/>
</dbReference>
<dbReference type="PIRSF" id="PIRSF000654">
    <property type="entry name" value="Integrin-linked_kinase"/>
    <property type="match status" value="1"/>
</dbReference>
<proteinExistence type="predicted"/>
<dbReference type="EMBL" id="JARJCW010000019">
    <property type="protein sequence ID" value="KAJ7214394.1"/>
    <property type="molecule type" value="Genomic_DNA"/>
</dbReference>
<protein>
    <submittedName>
        <fullName evidence="3">Kinase-like domain-containing protein</fullName>
    </submittedName>
</protein>
<dbReference type="PROSITE" id="PS50011">
    <property type="entry name" value="PROTEIN_KINASE_DOM"/>
    <property type="match status" value="1"/>
</dbReference>
<gene>
    <name evidence="3" type="ORF">GGX14DRAFT_360213</name>
</gene>
<feature type="region of interest" description="Disordered" evidence="1">
    <location>
        <begin position="240"/>
        <end position="264"/>
    </location>
</feature>
<dbReference type="Proteomes" id="UP001219525">
    <property type="component" value="Unassembled WGS sequence"/>
</dbReference>
<feature type="non-terminal residue" evidence="3">
    <location>
        <position position="264"/>
    </location>
</feature>
<dbReference type="Pfam" id="PF00069">
    <property type="entry name" value="Pkinase"/>
    <property type="match status" value="1"/>
</dbReference>
<keyword evidence="3" id="KW-0808">Transferase</keyword>
<evidence type="ECO:0000313" key="4">
    <source>
        <dbReference type="Proteomes" id="UP001219525"/>
    </source>
</evidence>
<sequence>QRLKRETDVWSKLRHKNVLPFIGVCGDIAPSPVLISPFYKFGHVGAYIRKFPATNRNAIVLGVASGLQFLHDNEIVHGDLKVQNVLIDKHGTPCICDFGISKIINSRGFTTGSVGTAPYMAPELLVVIDAERMDTTPPSTTKSSDVYSFSLLVLEVLCPSPDFRGSKIFQILTSAPPKGRPTKPVVSAKVLEGLRPKRADYDVDVVTNEVWAVLDRSWEFDPQMRPSIAELSDSLSFLRCDDGRDEEDNDDDGNPASRLKKRKV</sequence>